<dbReference type="Pfam" id="PF20681">
    <property type="entry name" value="DUF6818"/>
    <property type="match status" value="1"/>
</dbReference>
<sequence length="374" mass="41478">MSSNDTSPTSQNVLGSSQSIGSAGTTGFMGTPFLNTPHGNTYPESERHMPGHTGNSRSITPYTHATRVIQTTPAQSPRSLPPFSQTTTQLAPIQRGRAPGQRNITDGELDILFEVMLTHLPMGATGWASVTADYNARAQAAGYCTRENEQLRRKMCKLIKEAGGKKPTGKSKKAKRLLKAWEVNWAIRGRYGAGVLDDSAAADDSSEDDDENAETENHLVSLHSQSSGQPQSQNTWVVEKAYKSSQPIAQESPVRSRNNATLQAISNIASAFDPEQVRVRDEAKAEQRILLLQLANAQQENQCLHTEVDKLRNALSVAELRAQRAEDRLELEKEKFNFELKILEERGSHRRRHYSWSQSSRSSSPVDRKRARTE</sequence>
<evidence type="ECO:0000256" key="1">
    <source>
        <dbReference type="SAM" id="Coils"/>
    </source>
</evidence>
<gene>
    <name evidence="4" type="ORF">F5878DRAFT_695782</name>
</gene>
<evidence type="ECO:0000256" key="2">
    <source>
        <dbReference type="SAM" id="MobiDB-lite"/>
    </source>
</evidence>
<feature type="compositionally biased region" description="Acidic residues" evidence="2">
    <location>
        <begin position="200"/>
        <end position="214"/>
    </location>
</feature>
<feature type="compositionally biased region" description="Polar residues" evidence="2">
    <location>
        <begin position="222"/>
        <end position="235"/>
    </location>
</feature>
<keyword evidence="5" id="KW-1185">Reference proteome</keyword>
<dbReference type="PANTHER" id="PTHR34409">
    <property type="entry name" value="SET DOMAIN-CONTAINING PROTEIN"/>
    <property type="match status" value="1"/>
</dbReference>
<keyword evidence="1" id="KW-0175">Coiled coil</keyword>
<dbReference type="InterPro" id="IPR049203">
    <property type="entry name" value="DUF6818"/>
</dbReference>
<feature type="compositionally biased region" description="Polar residues" evidence="2">
    <location>
        <begin position="1"/>
        <end position="25"/>
    </location>
</feature>
<feature type="compositionally biased region" description="Low complexity" evidence="2">
    <location>
        <begin position="355"/>
        <end position="364"/>
    </location>
</feature>
<name>A0AA38P1G5_9AGAR</name>
<accession>A0AA38P1G5</accession>
<evidence type="ECO:0000313" key="5">
    <source>
        <dbReference type="Proteomes" id="UP001163846"/>
    </source>
</evidence>
<feature type="region of interest" description="Disordered" evidence="2">
    <location>
        <begin position="198"/>
        <end position="235"/>
    </location>
</feature>
<evidence type="ECO:0000313" key="4">
    <source>
        <dbReference type="EMBL" id="KAJ3834544.1"/>
    </source>
</evidence>
<feature type="domain" description="DUF6818" evidence="3">
    <location>
        <begin position="121"/>
        <end position="204"/>
    </location>
</feature>
<feature type="region of interest" description="Disordered" evidence="2">
    <location>
        <begin position="1"/>
        <end position="61"/>
    </location>
</feature>
<protein>
    <recommendedName>
        <fullName evidence="3">DUF6818 domain-containing protein</fullName>
    </recommendedName>
</protein>
<dbReference type="Proteomes" id="UP001163846">
    <property type="component" value="Unassembled WGS sequence"/>
</dbReference>
<proteinExistence type="predicted"/>
<dbReference type="AlphaFoldDB" id="A0AA38P1G5"/>
<organism evidence="4 5">
    <name type="scientific">Lentinula raphanica</name>
    <dbReference type="NCBI Taxonomy" id="153919"/>
    <lineage>
        <taxon>Eukaryota</taxon>
        <taxon>Fungi</taxon>
        <taxon>Dikarya</taxon>
        <taxon>Basidiomycota</taxon>
        <taxon>Agaricomycotina</taxon>
        <taxon>Agaricomycetes</taxon>
        <taxon>Agaricomycetidae</taxon>
        <taxon>Agaricales</taxon>
        <taxon>Marasmiineae</taxon>
        <taxon>Omphalotaceae</taxon>
        <taxon>Lentinula</taxon>
    </lineage>
</organism>
<reference evidence="4" key="1">
    <citation type="submission" date="2022-08" db="EMBL/GenBank/DDBJ databases">
        <authorList>
            <consortium name="DOE Joint Genome Institute"/>
            <person name="Min B."/>
            <person name="Riley R."/>
            <person name="Sierra-Patev S."/>
            <person name="Naranjo-Ortiz M."/>
            <person name="Looney B."/>
            <person name="Konkel Z."/>
            <person name="Slot J.C."/>
            <person name="Sakamoto Y."/>
            <person name="Steenwyk J.L."/>
            <person name="Rokas A."/>
            <person name="Carro J."/>
            <person name="Camarero S."/>
            <person name="Ferreira P."/>
            <person name="Molpeceres G."/>
            <person name="Ruiz-Duenas F.J."/>
            <person name="Serrano A."/>
            <person name="Henrissat B."/>
            <person name="Drula E."/>
            <person name="Hughes K.W."/>
            <person name="Mata J.L."/>
            <person name="Ishikawa N.K."/>
            <person name="Vargas-Isla R."/>
            <person name="Ushijima S."/>
            <person name="Smith C.A."/>
            <person name="Ahrendt S."/>
            <person name="Andreopoulos W."/>
            <person name="He G."/>
            <person name="Labutti K."/>
            <person name="Lipzen A."/>
            <person name="Ng V."/>
            <person name="Sandor L."/>
            <person name="Barry K."/>
            <person name="Martinez A.T."/>
            <person name="Xiao Y."/>
            <person name="Gibbons J.G."/>
            <person name="Terashima K."/>
            <person name="Hibbett D.S."/>
            <person name="Grigoriev I.V."/>
        </authorList>
    </citation>
    <scope>NUCLEOTIDE SEQUENCE</scope>
    <source>
        <strain evidence="4">TFB9207</strain>
    </source>
</reference>
<dbReference type="EMBL" id="MU806517">
    <property type="protein sequence ID" value="KAJ3834544.1"/>
    <property type="molecule type" value="Genomic_DNA"/>
</dbReference>
<feature type="region of interest" description="Disordered" evidence="2">
    <location>
        <begin position="348"/>
        <end position="374"/>
    </location>
</feature>
<evidence type="ECO:0000259" key="3">
    <source>
        <dbReference type="Pfam" id="PF20681"/>
    </source>
</evidence>
<comment type="caution">
    <text evidence="4">The sequence shown here is derived from an EMBL/GenBank/DDBJ whole genome shotgun (WGS) entry which is preliminary data.</text>
</comment>
<dbReference type="PANTHER" id="PTHR34409:SF1">
    <property type="entry name" value="MYB-LIKE DOMAIN-CONTAINING PROTEIN"/>
    <property type="match status" value="1"/>
</dbReference>
<feature type="compositionally biased region" description="Polar residues" evidence="2">
    <location>
        <begin position="33"/>
        <end position="43"/>
    </location>
</feature>
<feature type="coiled-coil region" evidence="1">
    <location>
        <begin position="280"/>
        <end position="346"/>
    </location>
</feature>